<name>A0A150QX20_SORCE</name>
<dbReference type="AlphaFoldDB" id="A0A150QX20"/>
<keyword evidence="1" id="KW-0732">Signal</keyword>
<evidence type="ECO:0008006" key="4">
    <source>
        <dbReference type="Google" id="ProtNLM"/>
    </source>
</evidence>
<proteinExistence type="predicted"/>
<feature type="signal peptide" evidence="1">
    <location>
        <begin position="1"/>
        <end position="27"/>
    </location>
</feature>
<evidence type="ECO:0000313" key="3">
    <source>
        <dbReference type="Proteomes" id="UP000075260"/>
    </source>
</evidence>
<protein>
    <recommendedName>
        <fullName evidence="4">Secreted protein</fullName>
    </recommendedName>
</protein>
<gene>
    <name evidence="2" type="ORF">BE15_48035</name>
</gene>
<sequence>MLRLMTILSSRSTLLLLVLAGAAVGLAGCSGSVDSTGAGGGADETNSGGGGSGGGAAVACETSDDCDAGAFCRFADHGCGQGQASGTCTGLPLECGYVPELVCACDGQVERQDCPELRRVDISANGACTPPEGTFACGYTFCQTGTEYCERIDHATTHPGLVRFVCMQLPASCDGNDTCACVEGIDTPCPQTSCETDSAGHAVLSCVD</sequence>
<reference evidence="2 3" key="1">
    <citation type="submission" date="2014-02" db="EMBL/GenBank/DDBJ databases">
        <title>The small core and large imbalanced accessory genome model reveals a collaborative survival strategy of Sorangium cellulosum strains in nature.</title>
        <authorList>
            <person name="Han K."/>
            <person name="Peng R."/>
            <person name="Blom J."/>
            <person name="Li Y.-Z."/>
        </authorList>
    </citation>
    <scope>NUCLEOTIDE SEQUENCE [LARGE SCALE GENOMIC DNA]</scope>
    <source>
        <strain evidence="2 3">So0008-312</strain>
    </source>
</reference>
<feature type="chain" id="PRO_5007567403" description="Secreted protein" evidence="1">
    <location>
        <begin position="28"/>
        <end position="208"/>
    </location>
</feature>
<comment type="caution">
    <text evidence="2">The sequence shown here is derived from an EMBL/GenBank/DDBJ whole genome shotgun (WGS) entry which is preliminary data.</text>
</comment>
<dbReference type="Proteomes" id="UP000075260">
    <property type="component" value="Unassembled WGS sequence"/>
</dbReference>
<accession>A0A150QX20</accession>
<evidence type="ECO:0000313" key="2">
    <source>
        <dbReference type="EMBL" id="KYF72422.1"/>
    </source>
</evidence>
<evidence type="ECO:0000256" key="1">
    <source>
        <dbReference type="SAM" id="SignalP"/>
    </source>
</evidence>
<dbReference type="PROSITE" id="PS51257">
    <property type="entry name" value="PROKAR_LIPOPROTEIN"/>
    <property type="match status" value="1"/>
</dbReference>
<dbReference type="EMBL" id="JEMA01000264">
    <property type="protein sequence ID" value="KYF72422.1"/>
    <property type="molecule type" value="Genomic_DNA"/>
</dbReference>
<organism evidence="2 3">
    <name type="scientific">Sorangium cellulosum</name>
    <name type="common">Polyangium cellulosum</name>
    <dbReference type="NCBI Taxonomy" id="56"/>
    <lineage>
        <taxon>Bacteria</taxon>
        <taxon>Pseudomonadati</taxon>
        <taxon>Myxococcota</taxon>
        <taxon>Polyangia</taxon>
        <taxon>Polyangiales</taxon>
        <taxon>Polyangiaceae</taxon>
        <taxon>Sorangium</taxon>
    </lineage>
</organism>